<evidence type="ECO:0000256" key="1">
    <source>
        <dbReference type="SAM" id="MobiDB-lite"/>
    </source>
</evidence>
<gene>
    <name evidence="2" type="ORF">C1D09_026610</name>
</gene>
<dbReference type="Proteomes" id="UP000235507">
    <property type="component" value="Unassembled WGS sequence"/>
</dbReference>
<evidence type="ECO:0000313" key="2">
    <source>
        <dbReference type="EMBL" id="TSE03278.1"/>
    </source>
</evidence>
<sequence length="117" mass="12379">MEDTIMLTRYILPIAVAAGTLMLSSVGLAGPARGQAQRCSVANRERRLEMRPWLAPEPEGKLRAQSSPLDNPADTSLAPPLASSLVTAERIETAVAAKRVGASPGMAPVTPPGFFKR</sequence>
<dbReference type="AlphaFoldDB" id="A0A8T9AJN5"/>
<comment type="caution">
    <text evidence="2">The sequence shown here is derived from an EMBL/GenBank/DDBJ whole genome shotgun (WGS) entry which is preliminary data.</text>
</comment>
<accession>A0A8T9AJN5</accession>
<proteinExistence type="predicted"/>
<name>A0A8T9AJN5_9HYPH</name>
<keyword evidence="3" id="KW-1185">Reference proteome</keyword>
<reference evidence="2" key="1">
    <citation type="submission" date="2019-07" db="EMBL/GenBank/DDBJ databases">
        <title>Mesorhizobum intechiensis sp. nov. isolated from nodules of Lotus tenuis growing in lowlands of the Flooding Pampa, Argentina.</title>
        <authorList>
            <person name="Estrella M.J."/>
            <person name="Torres Tejerizo G.A."/>
            <person name="Cumpa Velazquez L.M."/>
            <person name="Fontana F."/>
            <person name="Hansen L."/>
            <person name="Pistorio M."/>
            <person name="Sannazzaro A.I."/>
        </authorList>
    </citation>
    <scope>NUCLEOTIDE SEQUENCE</scope>
    <source>
        <strain evidence="2">BD68</strain>
    </source>
</reference>
<dbReference type="EMBL" id="PNOT02000314">
    <property type="protein sequence ID" value="TSE03278.1"/>
    <property type="molecule type" value="Genomic_DNA"/>
</dbReference>
<organism evidence="2 3">
    <name type="scientific">Mesorhizobium intechi</name>
    <dbReference type="NCBI Taxonomy" id="537601"/>
    <lineage>
        <taxon>Bacteria</taxon>
        <taxon>Pseudomonadati</taxon>
        <taxon>Pseudomonadota</taxon>
        <taxon>Alphaproteobacteria</taxon>
        <taxon>Hyphomicrobiales</taxon>
        <taxon>Phyllobacteriaceae</taxon>
        <taxon>Mesorhizobium</taxon>
    </lineage>
</organism>
<protein>
    <submittedName>
        <fullName evidence="2">Uncharacterized protein</fullName>
    </submittedName>
</protein>
<feature type="region of interest" description="Disordered" evidence="1">
    <location>
        <begin position="50"/>
        <end position="81"/>
    </location>
</feature>
<evidence type="ECO:0000313" key="3">
    <source>
        <dbReference type="Proteomes" id="UP000235507"/>
    </source>
</evidence>